<dbReference type="Proteomes" id="UP000677228">
    <property type="component" value="Unassembled WGS sequence"/>
</dbReference>
<dbReference type="InterPro" id="IPR002035">
    <property type="entry name" value="VWF_A"/>
</dbReference>
<dbReference type="PROSITE" id="PS50234">
    <property type="entry name" value="VWFA"/>
    <property type="match status" value="1"/>
</dbReference>
<dbReference type="PANTHER" id="PTHR10579">
    <property type="entry name" value="CALCIUM-ACTIVATED CHLORIDE CHANNEL REGULATOR"/>
    <property type="match status" value="1"/>
</dbReference>
<protein>
    <recommendedName>
        <fullName evidence="1">VWFA domain-containing protein</fullName>
    </recommendedName>
</protein>
<name>A0A815VQV0_9BILA</name>
<dbReference type="EMBL" id="CAJNOK010002446">
    <property type="protein sequence ID" value="CAF0860364.1"/>
    <property type="molecule type" value="Genomic_DNA"/>
</dbReference>
<organism evidence="3 6">
    <name type="scientific">Didymodactylos carnosus</name>
    <dbReference type="NCBI Taxonomy" id="1234261"/>
    <lineage>
        <taxon>Eukaryota</taxon>
        <taxon>Metazoa</taxon>
        <taxon>Spiralia</taxon>
        <taxon>Gnathifera</taxon>
        <taxon>Rotifera</taxon>
        <taxon>Eurotatoria</taxon>
        <taxon>Bdelloidea</taxon>
        <taxon>Philodinida</taxon>
        <taxon>Philodinidae</taxon>
        <taxon>Didymodactylos</taxon>
    </lineage>
</organism>
<gene>
    <name evidence="3" type="ORF">GPM918_LOCUS38304</name>
    <name evidence="2" type="ORF">OVA965_LOCUS7601</name>
    <name evidence="5" type="ORF">SRO942_LOCUS39116</name>
    <name evidence="4" type="ORF">TMI583_LOCUS7596</name>
</gene>
<evidence type="ECO:0000313" key="3">
    <source>
        <dbReference type="EMBL" id="CAF1535410.1"/>
    </source>
</evidence>
<accession>A0A815VQV0</accession>
<dbReference type="EMBL" id="CAJOBA010002446">
    <property type="protein sequence ID" value="CAF3645242.1"/>
    <property type="molecule type" value="Genomic_DNA"/>
</dbReference>
<reference evidence="3" key="1">
    <citation type="submission" date="2021-02" db="EMBL/GenBank/DDBJ databases">
        <authorList>
            <person name="Nowell W R."/>
        </authorList>
    </citation>
    <scope>NUCLEOTIDE SEQUENCE</scope>
</reference>
<evidence type="ECO:0000313" key="4">
    <source>
        <dbReference type="EMBL" id="CAF3645242.1"/>
    </source>
</evidence>
<evidence type="ECO:0000313" key="6">
    <source>
        <dbReference type="Proteomes" id="UP000663829"/>
    </source>
</evidence>
<dbReference type="InterPro" id="IPR051266">
    <property type="entry name" value="CLCR"/>
</dbReference>
<dbReference type="OrthoDB" id="8062037at2759"/>
<dbReference type="AlphaFoldDB" id="A0A815VQV0"/>
<dbReference type="EMBL" id="CAJNOQ010025251">
    <property type="protein sequence ID" value="CAF1535410.1"/>
    <property type="molecule type" value="Genomic_DNA"/>
</dbReference>
<sequence>MNVLQVVPSVEEPVDEIAVRALSDRLTSARQAVVASSNTASNLPLITASTTLEYGAQASHEESNIYGLVTLQAPSTILPAEDESLSSCRVPIDLVCVVDQSGSMSGQKMALLKQTLVYIAEQMNDLDRLAIVSFDTNAFDRSHGLKRMNQQNQQILTRAINNDINDGGGTYIGCGLHMGIKLFTNRQTKNPLGALLLLTDGQDNQEKRNLVFQLQVPKVDEAQDVEMASQQPMSQSQSEEEQLVFDNQTIGNVIITYVDPNSGHTITTTPVPFQLVRASHPSADLLQINRTLDLQRNRVETAHVLERAMNEYDYGRSLAILKGQVEKIKASVSAQDPFCQQLIKDLEYRYPSERDYRSSHHNNYYQHQTERGTYAPVVSGQVTNNNTLGVLAITDSRISLNEEVVDEKYIIYFNELLQKN</sequence>
<proteinExistence type="predicted"/>
<dbReference type="Proteomes" id="UP000682733">
    <property type="component" value="Unassembled WGS sequence"/>
</dbReference>
<dbReference type="SUPFAM" id="SSF53300">
    <property type="entry name" value="vWA-like"/>
    <property type="match status" value="1"/>
</dbReference>
<comment type="caution">
    <text evidence="3">The sequence shown here is derived from an EMBL/GenBank/DDBJ whole genome shotgun (WGS) entry which is preliminary data.</text>
</comment>
<evidence type="ECO:0000259" key="1">
    <source>
        <dbReference type="PROSITE" id="PS50234"/>
    </source>
</evidence>
<dbReference type="InterPro" id="IPR036465">
    <property type="entry name" value="vWFA_dom_sf"/>
</dbReference>
<dbReference type="PANTHER" id="PTHR10579:SF43">
    <property type="entry name" value="ZINC FINGER (C3HC4-TYPE RING FINGER) FAMILY PROTEIN"/>
    <property type="match status" value="1"/>
</dbReference>
<dbReference type="EMBL" id="CAJOBC010090850">
    <property type="protein sequence ID" value="CAF4395102.1"/>
    <property type="molecule type" value="Genomic_DNA"/>
</dbReference>
<keyword evidence="6" id="KW-1185">Reference proteome</keyword>
<dbReference type="SMART" id="SM00327">
    <property type="entry name" value="VWA"/>
    <property type="match status" value="1"/>
</dbReference>
<evidence type="ECO:0000313" key="5">
    <source>
        <dbReference type="EMBL" id="CAF4395102.1"/>
    </source>
</evidence>
<feature type="domain" description="VWFA" evidence="1">
    <location>
        <begin position="93"/>
        <end position="210"/>
    </location>
</feature>
<dbReference type="Proteomes" id="UP000681722">
    <property type="component" value="Unassembled WGS sequence"/>
</dbReference>
<dbReference type="Proteomes" id="UP000663829">
    <property type="component" value="Unassembled WGS sequence"/>
</dbReference>
<dbReference type="Gene3D" id="3.40.50.410">
    <property type="entry name" value="von Willebrand factor, type A domain"/>
    <property type="match status" value="1"/>
</dbReference>
<dbReference type="Pfam" id="PF00092">
    <property type="entry name" value="VWA"/>
    <property type="match status" value="1"/>
</dbReference>
<evidence type="ECO:0000313" key="2">
    <source>
        <dbReference type="EMBL" id="CAF0860364.1"/>
    </source>
</evidence>